<organism evidence="3">
    <name type="scientific">Soboliphyme baturini</name>
    <dbReference type="NCBI Taxonomy" id="241478"/>
    <lineage>
        <taxon>Eukaryota</taxon>
        <taxon>Metazoa</taxon>
        <taxon>Ecdysozoa</taxon>
        <taxon>Nematoda</taxon>
        <taxon>Enoplea</taxon>
        <taxon>Dorylaimia</taxon>
        <taxon>Dioctophymatida</taxon>
        <taxon>Dioctophymatoidea</taxon>
        <taxon>Soboliphymatidae</taxon>
        <taxon>Soboliphyme</taxon>
    </lineage>
</organism>
<evidence type="ECO:0000313" key="1">
    <source>
        <dbReference type="EMBL" id="VDP20081.1"/>
    </source>
</evidence>
<dbReference type="Proteomes" id="UP000270296">
    <property type="component" value="Unassembled WGS sequence"/>
</dbReference>
<proteinExistence type="predicted"/>
<dbReference type="EMBL" id="UZAM01012108">
    <property type="protein sequence ID" value="VDP20081.1"/>
    <property type="molecule type" value="Genomic_DNA"/>
</dbReference>
<name>A0A183IZ65_9BILA</name>
<gene>
    <name evidence="1" type="ORF">SBAD_LOCUS8913</name>
</gene>
<sequence>MTAGPLDMSRWGGLACNKCHGLLDHVCCAQPRHHEDAWALFPHRHFHEQTWTVPGSHFRSQIDYVLISNKWRSALYNTGETR</sequence>
<accession>A0A183IZ65</accession>
<evidence type="ECO:0000313" key="2">
    <source>
        <dbReference type="Proteomes" id="UP000270296"/>
    </source>
</evidence>
<keyword evidence="2" id="KW-1185">Reference proteome</keyword>
<evidence type="ECO:0000313" key="3">
    <source>
        <dbReference type="WBParaSite" id="SBAD_0000923401-mRNA-1"/>
    </source>
</evidence>
<dbReference type="WBParaSite" id="SBAD_0000923401-mRNA-1">
    <property type="protein sequence ID" value="SBAD_0000923401-mRNA-1"/>
    <property type="gene ID" value="SBAD_0000923401"/>
</dbReference>
<dbReference type="AlphaFoldDB" id="A0A183IZ65"/>
<reference evidence="3" key="1">
    <citation type="submission" date="2016-06" db="UniProtKB">
        <authorList>
            <consortium name="WormBaseParasite"/>
        </authorList>
    </citation>
    <scope>IDENTIFICATION</scope>
</reference>
<reference evidence="1 2" key="2">
    <citation type="submission" date="2018-11" db="EMBL/GenBank/DDBJ databases">
        <authorList>
            <consortium name="Pathogen Informatics"/>
        </authorList>
    </citation>
    <scope>NUCLEOTIDE SEQUENCE [LARGE SCALE GENOMIC DNA]</scope>
</reference>
<protein>
    <submittedName>
        <fullName evidence="1 3">Uncharacterized protein</fullName>
    </submittedName>
</protein>
<dbReference type="OrthoDB" id="414666at2759"/>